<evidence type="ECO:0000256" key="3">
    <source>
        <dbReference type="ARBA" id="ARBA00019081"/>
    </source>
</evidence>
<evidence type="ECO:0000313" key="15">
    <source>
        <dbReference type="Proteomes" id="UP000887568"/>
    </source>
</evidence>
<dbReference type="SUPFAM" id="SSF52540">
    <property type="entry name" value="P-loop containing nucleoside triphosphate hydrolases"/>
    <property type="match status" value="1"/>
</dbReference>
<dbReference type="GO" id="GO:0016887">
    <property type="term" value="F:ATP hydrolysis activity"/>
    <property type="evidence" value="ECO:0007669"/>
    <property type="project" value="InterPro"/>
</dbReference>
<dbReference type="PANTHER" id="PTHR10763">
    <property type="entry name" value="CELL DIVISION CONTROL PROTEIN 6-RELATED"/>
    <property type="match status" value="1"/>
</dbReference>
<evidence type="ECO:0000256" key="2">
    <source>
        <dbReference type="ARBA" id="ARBA00008398"/>
    </source>
</evidence>
<dbReference type="Gene3D" id="2.30.30.490">
    <property type="match status" value="1"/>
</dbReference>
<sequence>MNTRKKLTFNGGKSYGWIGPQLKEKSRRGKTYYGGLSIAGEGIKVGDYVFIDGEDEDLSYVAKIIELFDNGDTDSNDHRRASVQWFMRPKEMQSLIRGRQLPEGAVLSSTNEVFAYMVKSDRITEREIDADTILGKCEVVAAPPNAPLPKTTSAELPVLYVRWLFDGNQFKPVMEPKKVNGVRKDPDVNTGKTPSKTPGKKQEVKEQVSKVNGTGNLEKAKESAKSKTPKNDIKSPGQRLNISDVELIDELFSSDESNDFVNFIKFPETTPSQKGRGSRAVASVSVSTAKKTRFSEATDFLSKPKICVKKMNIASDSVTSKSFTRMKALSERKRKPPNGTHPDVDLTDFNVIPTWKATGKNRLCKSESKNRNRTVDKAQTQCDGLLRGRKTPRRNSVKKIIFEDEADDEDVFEDVKTSRRMKDVSCEEDLRRKTPKRKSLSTRKLQGDNDLREEPTKRGRERQKSTTKVTRKAKQQVESDEDQDESDEDSDYEESSSDEEIAIKRRKTPAKKSGGRKSIQPKTPVSVRSKVKGKTPRKDIVPHITERRTPCKTPAKVLEHARARLHVSAVPDSLPCREHEFDDIYTFVRSKILDGTGGCMYISGVPGTGKTATVTEVMSFLRKEVEEDEDFPEFTLVEINGMKLTEPHQAFVQILKNLTGQKATAEHASQLLEKYFTSAAGRKQPIVLLVDELDLLWTRKQGVLYSIFDWPSRPKARLIVLAIANTMDLPERIMMNRISSRLGLTRMTFQPYTFKQLQSIVQSRLEGLQAFEPDAIQLAARKVAAVSGDARRALDICRRATELAETTKPTGKSKGPLVGMKHVDAALTEMFSSPKIVAMRQASRHEQIFLRAIATEFKMSGLEEGSFEKVLIQHISICRLEGLHPPVVSEVAAVCSRLASCRLILLESGTNELKQRIRLNVSQDDVTYALRDHSE</sequence>
<dbReference type="InterPro" id="IPR001025">
    <property type="entry name" value="BAH_dom"/>
</dbReference>
<keyword evidence="6 11" id="KW-0547">Nucleotide-binding</keyword>
<dbReference type="SMART" id="SM00382">
    <property type="entry name" value="AAA"/>
    <property type="match status" value="1"/>
</dbReference>
<evidence type="ECO:0000256" key="9">
    <source>
        <dbReference type="ARBA" id="ARBA00023125"/>
    </source>
</evidence>
<feature type="region of interest" description="Disordered" evidence="12">
    <location>
        <begin position="414"/>
        <end position="536"/>
    </location>
</feature>
<feature type="compositionally biased region" description="Basic residues" evidence="12">
    <location>
        <begin position="504"/>
        <end position="515"/>
    </location>
</feature>
<evidence type="ECO:0000256" key="12">
    <source>
        <dbReference type="SAM" id="MobiDB-lite"/>
    </source>
</evidence>
<dbReference type="InterPro" id="IPR003593">
    <property type="entry name" value="AAA+_ATPase"/>
</dbReference>
<evidence type="ECO:0000256" key="10">
    <source>
        <dbReference type="ARBA" id="ARBA00023242"/>
    </source>
</evidence>
<dbReference type="GeneID" id="119723107"/>
<feature type="compositionally biased region" description="Basic and acidic residues" evidence="12">
    <location>
        <begin position="414"/>
        <end position="432"/>
    </location>
</feature>
<evidence type="ECO:0000313" key="14">
    <source>
        <dbReference type="EnsemblMetazoa" id="XP_038049563.1"/>
    </source>
</evidence>
<keyword evidence="7 11" id="KW-0067">ATP-binding</keyword>
<feature type="compositionally biased region" description="Acidic residues" evidence="12">
    <location>
        <begin position="478"/>
        <end position="500"/>
    </location>
</feature>
<comment type="function">
    <text evidence="11">Component of the origin recognition complex (ORC) that binds origins of replication. DNA-binding is ATP-dependent, however specific DNA sequences that define origins of replication have not been identified so far. ORC is required to assemble the pre-replication complex necessary to initiate DNA replication.</text>
</comment>
<dbReference type="InterPro" id="IPR015163">
    <property type="entry name" value="Cdc6_C"/>
</dbReference>
<dbReference type="Gene3D" id="3.40.50.300">
    <property type="entry name" value="P-loop containing nucleotide triphosphate hydrolases"/>
    <property type="match status" value="1"/>
</dbReference>
<organism evidence="14 15">
    <name type="scientific">Patiria miniata</name>
    <name type="common">Bat star</name>
    <name type="synonym">Asterina miniata</name>
    <dbReference type="NCBI Taxonomy" id="46514"/>
    <lineage>
        <taxon>Eukaryota</taxon>
        <taxon>Metazoa</taxon>
        <taxon>Echinodermata</taxon>
        <taxon>Eleutherozoa</taxon>
        <taxon>Asterozoa</taxon>
        <taxon>Asteroidea</taxon>
        <taxon>Valvatacea</taxon>
        <taxon>Valvatida</taxon>
        <taxon>Asterinidae</taxon>
        <taxon>Patiria</taxon>
    </lineage>
</organism>
<dbReference type="CDD" id="cd08768">
    <property type="entry name" value="Cdc6_C"/>
    <property type="match status" value="1"/>
</dbReference>
<dbReference type="SMART" id="SM00439">
    <property type="entry name" value="BAH"/>
    <property type="match status" value="1"/>
</dbReference>
<dbReference type="InterPro" id="IPR041083">
    <property type="entry name" value="AAA_lid_10"/>
</dbReference>
<dbReference type="GO" id="GO:0046872">
    <property type="term" value="F:metal ion binding"/>
    <property type="evidence" value="ECO:0007669"/>
    <property type="project" value="UniProtKB-KW"/>
</dbReference>
<evidence type="ECO:0000256" key="4">
    <source>
        <dbReference type="ARBA" id="ARBA00022705"/>
    </source>
</evidence>
<evidence type="ECO:0000256" key="6">
    <source>
        <dbReference type="ARBA" id="ARBA00022741"/>
    </source>
</evidence>
<dbReference type="AlphaFoldDB" id="A0A913ZCR1"/>
<dbReference type="OrthoDB" id="1926878at2759"/>
<dbReference type="Pfam" id="PF00004">
    <property type="entry name" value="AAA"/>
    <property type="match status" value="1"/>
</dbReference>
<keyword evidence="8" id="KW-0460">Magnesium</keyword>
<dbReference type="Proteomes" id="UP000887568">
    <property type="component" value="Unplaced"/>
</dbReference>
<feature type="compositionally biased region" description="Basic and acidic residues" evidence="12">
    <location>
        <begin position="445"/>
        <end position="464"/>
    </location>
</feature>
<feature type="domain" description="BAH" evidence="13">
    <location>
        <begin position="41"/>
        <end position="176"/>
    </location>
</feature>
<dbReference type="FunFam" id="3.40.50.300:FF:000199">
    <property type="entry name" value="Origin recognition complex subunit 1"/>
    <property type="match status" value="1"/>
</dbReference>
<name>A0A913ZCR1_PATMI</name>
<dbReference type="GO" id="GO:0005664">
    <property type="term" value="C:nuclear origin of replication recognition complex"/>
    <property type="evidence" value="ECO:0007669"/>
    <property type="project" value="TreeGrafter"/>
</dbReference>
<dbReference type="InterPro" id="IPR043151">
    <property type="entry name" value="BAH_sf"/>
</dbReference>
<keyword evidence="10 11" id="KW-0539">Nucleus</keyword>
<evidence type="ECO:0000259" key="13">
    <source>
        <dbReference type="PROSITE" id="PS51038"/>
    </source>
</evidence>
<dbReference type="GO" id="GO:0033314">
    <property type="term" value="P:mitotic DNA replication checkpoint signaling"/>
    <property type="evidence" value="ECO:0007669"/>
    <property type="project" value="TreeGrafter"/>
</dbReference>
<comment type="subcellular location">
    <subcellularLocation>
        <location evidence="1 11">Nucleus</location>
    </subcellularLocation>
</comment>
<dbReference type="GO" id="GO:0006270">
    <property type="term" value="P:DNA replication initiation"/>
    <property type="evidence" value="ECO:0007669"/>
    <property type="project" value="TreeGrafter"/>
</dbReference>
<dbReference type="Pfam" id="PF01426">
    <property type="entry name" value="BAH"/>
    <property type="match status" value="1"/>
</dbReference>
<keyword evidence="4 11" id="KW-0235">DNA replication</keyword>
<dbReference type="GO" id="GO:0003682">
    <property type="term" value="F:chromatin binding"/>
    <property type="evidence" value="ECO:0007669"/>
    <property type="project" value="InterPro"/>
</dbReference>
<dbReference type="PANTHER" id="PTHR10763:SF23">
    <property type="entry name" value="ORIGIN RECOGNITION COMPLEX SUBUNIT 1"/>
    <property type="match status" value="1"/>
</dbReference>
<evidence type="ECO:0000256" key="7">
    <source>
        <dbReference type="ARBA" id="ARBA00022840"/>
    </source>
</evidence>
<dbReference type="Pfam" id="PF09079">
    <property type="entry name" value="WHD_Cdc6"/>
    <property type="match status" value="1"/>
</dbReference>
<evidence type="ECO:0000256" key="8">
    <source>
        <dbReference type="ARBA" id="ARBA00022842"/>
    </source>
</evidence>
<dbReference type="PROSITE" id="PS51038">
    <property type="entry name" value="BAH"/>
    <property type="match status" value="1"/>
</dbReference>
<feature type="compositionally biased region" description="Basic and acidic residues" evidence="12">
    <location>
        <begin position="176"/>
        <end position="187"/>
    </location>
</feature>
<feature type="region of interest" description="Disordered" evidence="12">
    <location>
        <begin position="176"/>
        <end position="238"/>
    </location>
</feature>
<dbReference type="InterPro" id="IPR003959">
    <property type="entry name" value="ATPase_AAA_core"/>
</dbReference>
<dbReference type="SMART" id="SM01074">
    <property type="entry name" value="Cdc6_C"/>
    <property type="match status" value="1"/>
</dbReference>
<evidence type="ECO:0000256" key="5">
    <source>
        <dbReference type="ARBA" id="ARBA00022723"/>
    </source>
</evidence>
<dbReference type="RefSeq" id="XP_038049563.1">
    <property type="nucleotide sequence ID" value="XM_038193635.1"/>
</dbReference>
<dbReference type="Pfam" id="PF17872">
    <property type="entry name" value="AAA_lid_10"/>
    <property type="match status" value="1"/>
</dbReference>
<evidence type="ECO:0000256" key="11">
    <source>
        <dbReference type="RuleBase" id="RU365058"/>
    </source>
</evidence>
<dbReference type="GO" id="GO:0003688">
    <property type="term" value="F:DNA replication origin binding"/>
    <property type="evidence" value="ECO:0007669"/>
    <property type="project" value="TreeGrafter"/>
</dbReference>
<evidence type="ECO:0000256" key="1">
    <source>
        <dbReference type="ARBA" id="ARBA00004123"/>
    </source>
</evidence>
<dbReference type="InterPro" id="IPR027417">
    <property type="entry name" value="P-loop_NTPase"/>
</dbReference>
<accession>A0A913ZCR1</accession>
<protein>
    <recommendedName>
        <fullName evidence="3 11">Origin recognition complex subunit 1</fullName>
    </recommendedName>
</protein>
<feature type="compositionally biased region" description="Basic and acidic residues" evidence="12">
    <location>
        <begin position="218"/>
        <end position="233"/>
    </location>
</feature>
<dbReference type="Gene3D" id="1.10.8.60">
    <property type="match status" value="1"/>
</dbReference>
<keyword evidence="9 11" id="KW-0238">DNA-binding</keyword>
<dbReference type="GO" id="GO:0005524">
    <property type="term" value="F:ATP binding"/>
    <property type="evidence" value="ECO:0007669"/>
    <property type="project" value="UniProtKB-KW"/>
</dbReference>
<dbReference type="EnsemblMetazoa" id="XM_038193635.1">
    <property type="protein sequence ID" value="XP_038049563.1"/>
    <property type="gene ID" value="LOC119723107"/>
</dbReference>
<keyword evidence="15" id="KW-1185">Reference proteome</keyword>
<keyword evidence="5" id="KW-0479">Metal-binding</keyword>
<comment type="subunit">
    <text evidence="11">ORC is composed of six subunits.</text>
</comment>
<reference evidence="14" key="1">
    <citation type="submission" date="2022-11" db="UniProtKB">
        <authorList>
            <consortium name="EnsemblMetazoa"/>
        </authorList>
    </citation>
    <scope>IDENTIFICATION</scope>
</reference>
<comment type="similarity">
    <text evidence="2 11">Belongs to the ORC1 family.</text>
</comment>
<dbReference type="OMA" id="QHISICR"/>
<dbReference type="FunFam" id="1.10.8.60:FF:000062">
    <property type="entry name" value="Origin recognition complex subunit 1"/>
    <property type="match status" value="1"/>
</dbReference>
<dbReference type="InterPro" id="IPR050311">
    <property type="entry name" value="ORC1/CDC6"/>
</dbReference>
<proteinExistence type="inferred from homology"/>